<reference evidence="3" key="2">
    <citation type="submission" date="2022-06" db="UniProtKB">
        <authorList>
            <consortium name="EnsemblMetazoa"/>
        </authorList>
    </citation>
    <scope>IDENTIFICATION</scope>
    <source>
        <strain evidence="3">PS312</strain>
    </source>
</reference>
<keyword evidence="4" id="KW-1185">Reference proteome</keyword>
<keyword evidence="2" id="KW-0812">Transmembrane</keyword>
<proteinExistence type="predicted"/>
<feature type="compositionally biased region" description="Basic residues" evidence="1">
    <location>
        <begin position="314"/>
        <end position="323"/>
    </location>
</feature>
<gene>
    <name evidence="3" type="primary">WBGene00117327</name>
</gene>
<evidence type="ECO:0000313" key="3">
    <source>
        <dbReference type="EnsemblMetazoa" id="PPA27773.1"/>
    </source>
</evidence>
<keyword evidence="2" id="KW-0472">Membrane</keyword>
<feature type="region of interest" description="Disordered" evidence="1">
    <location>
        <begin position="307"/>
        <end position="327"/>
    </location>
</feature>
<dbReference type="AlphaFoldDB" id="A0A2A6BMC0"/>
<evidence type="ECO:0000313" key="4">
    <source>
        <dbReference type="Proteomes" id="UP000005239"/>
    </source>
</evidence>
<evidence type="ECO:0000256" key="2">
    <source>
        <dbReference type="SAM" id="Phobius"/>
    </source>
</evidence>
<dbReference type="EnsemblMetazoa" id="PPA27773.1">
    <property type="protein sequence ID" value="PPA27773.1"/>
    <property type="gene ID" value="WBGene00117327"/>
</dbReference>
<accession>A0A2A6BMC0</accession>
<feature type="compositionally biased region" description="Acidic residues" evidence="1">
    <location>
        <begin position="1"/>
        <end position="24"/>
    </location>
</feature>
<reference evidence="4" key="1">
    <citation type="journal article" date="2008" name="Nat. Genet.">
        <title>The Pristionchus pacificus genome provides a unique perspective on nematode lifestyle and parasitism.</title>
        <authorList>
            <person name="Dieterich C."/>
            <person name="Clifton S.W."/>
            <person name="Schuster L.N."/>
            <person name="Chinwalla A."/>
            <person name="Delehaunty K."/>
            <person name="Dinkelacker I."/>
            <person name="Fulton L."/>
            <person name="Fulton R."/>
            <person name="Godfrey J."/>
            <person name="Minx P."/>
            <person name="Mitreva M."/>
            <person name="Roeseler W."/>
            <person name="Tian H."/>
            <person name="Witte H."/>
            <person name="Yang S.P."/>
            <person name="Wilson R.K."/>
            <person name="Sommer R.J."/>
        </authorList>
    </citation>
    <scope>NUCLEOTIDE SEQUENCE [LARGE SCALE GENOMIC DNA]</scope>
    <source>
        <strain evidence="4">PS312</strain>
    </source>
</reference>
<organism evidence="3 4">
    <name type="scientific">Pristionchus pacificus</name>
    <name type="common">Parasitic nematode worm</name>
    <dbReference type="NCBI Taxonomy" id="54126"/>
    <lineage>
        <taxon>Eukaryota</taxon>
        <taxon>Metazoa</taxon>
        <taxon>Ecdysozoa</taxon>
        <taxon>Nematoda</taxon>
        <taxon>Chromadorea</taxon>
        <taxon>Rhabditida</taxon>
        <taxon>Rhabditina</taxon>
        <taxon>Diplogasteromorpha</taxon>
        <taxon>Diplogasteroidea</taxon>
        <taxon>Neodiplogasteridae</taxon>
        <taxon>Pristionchus</taxon>
    </lineage>
</organism>
<dbReference type="Proteomes" id="UP000005239">
    <property type="component" value="Unassembled WGS sequence"/>
</dbReference>
<dbReference type="OrthoDB" id="5783790at2759"/>
<protein>
    <submittedName>
        <fullName evidence="3">Uncharacterized protein</fullName>
    </submittedName>
</protein>
<name>A0A2A6BMC0_PRIPA</name>
<feature type="transmembrane region" description="Helical" evidence="2">
    <location>
        <begin position="505"/>
        <end position="522"/>
    </location>
</feature>
<accession>A0A8R1YIK1</accession>
<feature type="region of interest" description="Disordered" evidence="1">
    <location>
        <begin position="1"/>
        <end position="25"/>
    </location>
</feature>
<keyword evidence="2" id="KW-1133">Transmembrane helix</keyword>
<sequence length="541" mass="61815">MTDADESAMTDADESAMTDADESAMTDAEGTRRITVFCSRMCGVSLVYYLTVSAHIFESTKFFADELNLIWPDKSLRCIAICIGRSAAILLQSESREAKPSQLTILVVEIGGWSYLWRRERGRHCQREWKEADLRKGRKRDKETPFWWKGEAELTLHSLLSDLTLQPDMLFRAFLLLLHVVNGKRIIPETVRDLSIQLCSHEKNRNSHSFGLLHLSPATVNWCVTATTNKGPAQQIDDFARSTKSSSLITFSWAPLNSPLSCSIQFNVSKPIELCTFNGYRSIYRLTPDFGAYSSCQSHLSKHVHGLSHSLHGGGKHNRKRRRREEDEDCPIINFPQTYNEFSSCQLGPETWYRLDARSAIFSEEFVNGSYSTRWANSTSHFLYFTNFELERSGSADQWMSRILSIDARPQDCTWALAHLTVAKEWTDKQEITLVYRVHSGHTWISRNITHYSISDWEVFPVKLDYKYEEHQVCAHLKNDGSKRGRVCKIFSISKNCTANSSDNSTIFMSIFFSIISIIVFIQDRASEAKGRTPTPPSIYL</sequence>
<evidence type="ECO:0000256" key="1">
    <source>
        <dbReference type="SAM" id="MobiDB-lite"/>
    </source>
</evidence>